<dbReference type="Proteomes" id="UP000001551">
    <property type="component" value="Chromosome"/>
</dbReference>
<dbReference type="HOGENOM" id="CLU_038600_0_1_9"/>
<keyword evidence="1 4" id="KW-0645">Protease</keyword>
<dbReference type="GO" id="GO:0070005">
    <property type="term" value="F:cysteine-type aminopeptidase activity"/>
    <property type="evidence" value="ECO:0007669"/>
    <property type="project" value="InterPro"/>
</dbReference>
<dbReference type="InterPro" id="IPR025660">
    <property type="entry name" value="Pept_his_AS"/>
</dbReference>
<dbReference type="CDD" id="cd00585">
    <property type="entry name" value="Peptidase_C1B"/>
    <property type="match status" value="1"/>
</dbReference>
<proteinExistence type="inferred from homology"/>
<evidence type="ECO:0000256" key="5">
    <source>
        <dbReference type="PIRSR" id="PIRSR005700-1"/>
    </source>
</evidence>
<dbReference type="GO" id="GO:0009636">
    <property type="term" value="P:response to toxic substance"/>
    <property type="evidence" value="ECO:0007669"/>
    <property type="project" value="TreeGrafter"/>
</dbReference>
<name>E6U6M5_ETHHY</name>
<evidence type="ECO:0000313" key="7">
    <source>
        <dbReference type="Proteomes" id="UP000001551"/>
    </source>
</evidence>
<dbReference type="eggNOG" id="COG3579">
    <property type="taxonomic scope" value="Bacteria"/>
</dbReference>
<feature type="active site" evidence="5">
    <location>
        <position position="391"/>
    </location>
</feature>
<dbReference type="AlphaFoldDB" id="E6U6M5"/>
<dbReference type="Pfam" id="PF03051">
    <property type="entry name" value="Peptidase_C1_2"/>
    <property type="match status" value="1"/>
</dbReference>
<dbReference type="InterPro" id="IPR004134">
    <property type="entry name" value="Peptidase_C1B"/>
</dbReference>
<dbReference type="GO" id="GO:0005737">
    <property type="term" value="C:cytoplasm"/>
    <property type="evidence" value="ECO:0007669"/>
    <property type="project" value="TreeGrafter"/>
</dbReference>
<sequence length="452" mass="50726">MNMDHASGISAELAARASQAFAASPAHALADSIAKNGIDNTVYHRAAAVRMNHLFSHEIEPMTITNQQKSGRCWLFAGTNVLRYHLRNTLHVKNADFELSQSYLMFWDKLEKGNYFLEGVLDTADQPKDSRTVMWLFQNPLNDGGQWDMLVALVEKYGVVPKLAMPESFHSGNSAKLNAVLARKLRRDGIELRALQAKGQSAETLRTRKEEMVAEFYVLLCCFLGEPPKTFDFTWRDKDGAFHRDAGQTPRGFYETYFGKDFLAGYVSVINAPTDEKPYDRTYTVKYLGNVVGGRPVRYLNLPNEELVRAASRQIRDGRPVWFGSDVGKVSDRQAGILDTALYPYAEALHTTLDIDKGDMLDYGESCLTHAMMLLGVDVTEAGVQKWKVENSWGKDVGEKGFFVMSADWFADYVCQVVVDQAYLTEAQHKALEQPPIELEPWDPIGALARLG</sequence>
<dbReference type="GO" id="GO:0006508">
    <property type="term" value="P:proteolysis"/>
    <property type="evidence" value="ECO:0007669"/>
    <property type="project" value="UniProtKB-KW"/>
</dbReference>
<evidence type="ECO:0000256" key="3">
    <source>
        <dbReference type="ARBA" id="ARBA00022807"/>
    </source>
</evidence>
<keyword evidence="3 4" id="KW-0788">Thiol protease</keyword>
<dbReference type="EMBL" id="CP002400">
    <property type="protein sequence ID" value="ADU25758.1"/>
    <property type="molecule type" value="Genomic_DNA"/>
</dbReference>
<accession>E6U6M5</accession>
<dbReference type="KEGG" id="eha:Ethha_0171"/>
<dbReference type="Gene3D" id="3.90.70.10">
    <property type="entry name" value="Cysteine proteinases"/>
    <property type="match status" value="1"/>
</dbReference>
<dbReference type="MEROPS" id="C01.086"/>
<dbReference type="InterPro" id="IPR000169">
    <property type="entry name" value="Pept_cys_AS"/>
</dbReference>
<organism evidence="6 7">
    <name type="scientific">Ethanoligenens harbinense (strain DSM 18485 / JCM 12961 / CGMCC 1.5033 / YUAN-3)</name>
    <dbReference type="NCBI Taxonomy" id="663278"/>
    <lineage>
        <taxon>Bacteria</taxon>
        <taxon>Bacillati</taxon>
        <taxon>Bacillota</taxon>
        <taxon>Clostridia</taxon>
        <taxon>Eubacteriales</taxon>
        <taxon>Oscillospiraceae</taxon>
        <taxon>Ethanoligenens</taxon>
    </lineage>
</organism>
<evidence type="ECO:0000256" key="1">
    <source>
        <dbReference type="ARBA" id="ARBA00022670"/>
    </source>
</evidence>
<dbReference type="RefSeq" id="WP_013484139.1">
    <property type="nucleotide sequence ID" value="NC_014828.1"/>
</dbReference>
<evidence type="ECO:0000313" key="6">
    <source>
        <dbReference type="EMBL" id="ADU25758.1"/>
    </source>
</evidence>
<dbReference type="PANTHER" id="PTHR10363:SF2">
    <property type="entry name" value="BLEOMYCIN HYDROLASE"/>
    <property type="match status" value="1"/>
</dbReference>
<comment type="similarity">
    <text evidence="4">Belongs to the peptidase C1 family.</text>
</comment>
<dbReference type="GO" id="GO:0043418">
    <property type="term" value="P:homocysteine catabolic process"/>
    <property type="evidence" value="ECO:0007669"/>
    <property type="project" value="TreeGrafter"/>
</dbReference>
<gene>
    <name evidence="6" type="ordered locus">Ethha_0171</name>
</gene>
<dbReference type="PANTHER" id="PTHR10363">
    <property type="entry name" value="BLEOMYCIN HYDROLASE"/>
    <property type="match status" value="1"/>
</dbReference>
<dbReference type="InterPro" id="IPR038765">
    <property type="entry name" value="Papain-like_cys_pep_sf"/>
</dbReference>
<keyword evidence="4" id="KW-0031">Aminopeptidase</keyword>
<dbReference type="PROSITE" id="PS00139">
    <property type="entry name" value="THIOL_PROTEASE_CYS"/>
    <property type="match status" value="1"/>
</dbReference>
<dbReference type="PIRSF" id="PIRSF005700">
    <property type="entry name" value="PepC"/>
    <property type="match status" value="1"/>
</dbReference>
<dbReference type="PROSITE" id="PS00639">
    <property type="entry name" value="THIOL_PROTEASE_HIS"/>
    <property type="match status" value="1"/>
</dbReference>
<evidence type="ECO:0000256" key="4">
    <source>
        <dbReference type="PIRNR" id="PIRNR005700"/>
    </source>
</evidence>
<evidence type="ECO:0000256" key="2">
    <source>
        <dbReference type="ARBA" id="ARBA00022801"/>
    </source>
</evidence>
<keyword evidence="2 4" id="KW-0378">Hydrolase</keyword>
<reference evidence="6 7" key="1">
    <citation type="submission" date="2010-12" db="EMBL/GenBank/DDBJ databases">
        <title>Complete sequence of Ethanoligenens harbinense YUAN-3.</title>
        <authorList>
            <person name="Lucas S."/>
            <person name="Copeland A."/>
            <person name="Lapidus A."/>
            <person name="Cheng J.-F."/>
            <person name="Bruce D."/>
            <person name="Goodwin L."/>
            <person name="Pitluck S."/>
            <person name="Chertkov O."/>
            <person name="Misra M."/>
            <person name="Detter J.C."/>
            <person name="Han C."/>
            <person name="Tapia R."/>
            <person name="Land M."/>
            <person name="Hauser L."/>
            <person name="Jeffries C."/>
            <person name="Kyrpides N."/>
            <person name="Ivanova N."/>
            <person name="Mikhailova N."/>
            <person name="Wang A."/>
            <person name="Mouttaki H."/>
            <person name="He Z."/>
            <person name="Zhou J."/>
            <person name="Hemme C.L."/>
            <person name="Woyke T."/>
        </authorList>
    </citation>
    <scope>NUCLEOTIDE SEQUENCE [LARGE SCALE GENOMIC DNA]</scope>
    <source>
        <strain evidence="7">DSM 18485 / JCM 12961 / CGMCC 1.5033 / YUAN-3</strain>
    </source>
</reference>
<protein>
    <recommendedName>
        <fullName evidence="4">Aminopeptidase</fullName>
    </recommendedName>
</protein>
<feature type="active site" evidence="5">
    <location>
        <position position="73"/>
    </location>
</feature>
<feature type="active site" evidence="5">
    <location>
        <position position="370"/>
    </location>
</feature>
<keyword evidence="7" id="KW-1185">Reference proteome</keyword>
<dbReference type="SUPFAM" id="SSF54001">
    <property type="entry name" value="Cysteine proteinases"/>
    <property type="match status" value="1"/>
</dbReference>